<accession>A0A0F9SNI2</accession>
<name>A0A0F9SNI2_9ZZZZ</name>
<dbReference type="AlphaFoldDB" id="A0A0F9SNI2"/>
<proteinExistence type="predicted"/>
<dbReference type="EMBL" id="LAZR01000401">
    <property type="protein sequence ID" value="KKN70590.1"/>
    <property type="molecule type" value="Genomic_DNA"/>
</dbReference>
<reference evidence="1" key="1">
    <citation type="journal article" date="2015" name="Nature">
        <title>Complex archaea that bridge the gap between prokaryotes and eukaryotes.</title>
        <authorList>
            <person name="Spang A."/>
            <person name="Saw J.H."/>
            <person name="Jorgensen S.L."/>
            <person name="Zaremba-Niedzwiedzka K."/>
            <person name="Martijn J."/>
            <person name="Lind A.E."/>
            <person name="van Eijk R."/>
            <person name="Schleper C."/>
            <person name="Guy L."/>
            <person name="Ettema T.J."/>
        </authorList>
    </citation>
    <scope>NUCLEOTIDE SEQUENCE</scope>
</reference>
<gene>
    <name evidence="1" type="ORF">LCGC14_0430210</name>
</gene>
<sequence length="113" mass="12376">MTTTPYNPANDHLTLACAGTGRTMFLGPRHIGFVLPAGIPMNSQYPGAYKECSGTWTQYPDSERPCKCSCHNMSLPPMGYGPMCEESHTLVISEDGSSELLRDIENCCTDRIV</sequence>
<protein>
    <submittedName>
        <fullName evidence="1">Uncharacterized protein</fullName>
    </submittedName>
</protein>
<organism evidence="1">
    <name type="scientific">marine sediment metagenome</name>
    <dbReference type="NCBI Taxonomy" id="412755"/>
    <lineage>
        <taxon>unclassified sequences</taxon>
        <taxon>metagenomes</taxon>
        <taxon>ecological metagenomes</taxon>
    </lineage>
</organism>
<evidence type="ECO:0000313" key="1">
    <source>
        <dbReference type="EMBL" id="KKN70590.1"/>
    </source>
</evidence>
<comment type="caution">
    <text evidence="1">The sequence shown here is derived from an EMBL/GenBank/DDBJ whole genome shotgun (WGS) entry which is preliminary data.</text>
</comment>